<feature type="compositionally biased region" description="Low complexity" evidence="7">
    <location>
        <begin position="223"/>
        <end position="241"/>
    </location>
</feature>
<evidence type="ECO:0000256" key="7">
    <source>
        <dbReference type="SAM" id="MobiDB-lite"/>
    </source>
</evidence>
<reference evidence="9" key="1">
    <citation type="submission" date="2021-02" db="EMBL/GenBank/DDBJ databases">
        <authorList>
            <person name="Nowell W R."/>
        </authorList>
    </citation>
    <scope>NUCLEOTIDE SEQUENCE</scope>
</reference>
<dbReference type="FunFam" id="3.30.70.270:FF:000020">
    <property type="entry name" value="Transposon Tf2-6 polyprotein-like Protein"/>
    <property type="match status" value="1"/>
</dbReference>
<evidence type="ECO:0000256" key="2">
    <source>
        <dbReference type="ARBA" id="ARBA00022695"/>
    </source>
</evidence>
<keyword evidence="3" id="KW-0540">Nuclease</keyword>
<gene>
    <name evidence="9" type="ORF">OTI717_LOCUS39293</name>
</gene>
<feature type="region of interest" description="Disordered" evidence="7">
    <location>
        <begin position="197"/>
        <end position="241"/>
    </location>
</feature>
<evidence type="ECO:0000256" key="4">
    <source>
        <dbReference type="ARBA" id="ARBA00022759"/>
    </source>
</evidence>
<dbReference type="AlphaFoldDB" id="A0A820D5J8"/>
<evidence type="ECO:0000256" key="3">
    <source>
        <dbReference type="ARBA" id="ARBA00022722"/>
    </source>
</evidence>
<protein>
    <recommendedName>
        <fullName evidence="8">Reverse transcriptase RNase H-like domain-containing protein</fullName>
    </recommendedName>
</protein>
<feature type="non-terminal residue" evidence="9">
    <location>
        <position position="1"/>
    </location>
</feature>
<dbReference type="GO" id="GO:0016787">
    <property type="term" value="F:hydrolase activity"/>
    <property type="evidence" value="ECO:0007669"/>
    <property type="project" value="UniProtKB-KW"/>
</dbReference>
<dbReference type="InterPro" id="IPR050951">
    <property type="entry name" value="Retrovirus_Pol_polyprotein"/>
</dbReference>
<evidence type="ECO:0000313" key="9">
    <source>
        <dbReference type="EMBL" id="CAF4218904.1"/>
    </source>
</evidence>
<comment type="caution">
    <text evidence="9">The sequence shown here is derived from an EMBL/GenBank/DDBJ whole genome shotgun (WGS) entry which is preliminary data.</text>
</comment>
<keyword evidence="5" id="KW-0378">Hydrolase</keyword>
<dbReference type="Pfam" id="PF17917">
    <property type="entry name" value="RT_RNaseH"/>
    <property type="match status" value="1"/>
</dbReference>
<dbReference type="Gene3D" id="3.30.70.270">
    <property type="match status" value="1"/>
</dbReference>
<evidence type="ECO:0000256" key="1">
    <source>
        <dbReference type="ARBA" id="ARBA00022679"/>
    </source>
</evidence>
<dbReference type="Proteomes" id="UP000663823">
    <property type="component" value="Unassembled WGS sequence"/>
</dbReference>
<evidence type="ECO:0000259" key="8">
    <source>
        <dbReference type="Pfam" id="PF17917"/>
    </source>
</evidence>
<dbReference type="EMBL" id="CAJOAX010024685">
    <property type="protein sequence ID" value="CAF4218904.1"/>
    <property type="molecule type" value="Genomic_DNA"/>
</dbReference>
<dbReference type="InterPro" id="IPR043502">
    <property type="entry name" value="DNA/RNA_pol_sf"/>
</dbReference>
<dbReference type="PANTHER" id="PTHR37984:SF5">
    <property type="entry name" value="PROTEIN NYNRIN-LIKE"/>
    <property type="match status" value="1"/>
</dbReference>
<feature type="compositionally biased region" description="Polar residues" evidence="7">
    <location>
        <begin position="207"/>
        <end position="222"/>
    </location>
</feature>
<keyword evidence="6" id="KW-0695">RNA-directed DNA polymerase</keyword>
<dbReference type="SUPFAM" id="SSF56672">
    <property type="entry name" value="DNA/RNA polymerases"/>
    <property type="match status" value="1"/>
</dbReference>
<keyword evidence="4" id="KW-0255">Endonuclease</keyword>
<proteinExistence type="predicted"/>
<dbReference type="InterPro" id="IPR043128">
    <property type="entry name" value="Rev_trsase/Diguanyl_cyclase"/>
</dbReference>
<organism evidence="9 10">
    <name type="scientific">Rotaria sordida</name>
    <dbReference type="NCBI Taxonomy" id="392033"/>
    <lineage>
        <taxon>Eukaryota</taxon>
        <taxon>Metazoa</taxon>
        <taxon>Spiralia</taxon>
        <taxon>Gnathifera</taxon>
        <taxon>Rotifera</taxon>
        <taxon>Eurotatoria</taxon>
        <taxon>Bdelloidea</taxon>
        <taxon>Philodinida</taxon>
        <taxon>Philodinidae</taxon>
        <taxon>Rotaria</taxon>
    </lineage>
</organism>
<keyword evidence="2" id="KW-0548">Nucleotidyltransferase</keyword>
<dbReference type="CDD" id="cd09274">
    <property type="entry name" value="RNase_HI_RT_Ty3"/>
    <property type="match status" value="1"/>
</dbReference>
<evidence type="ECO:0000313" key="10">
    <source>
        <dbReference type="Proteomes" id="UP000663823"/>
    </source>
</evidence>
<evidence type="ECO:0000256" key="6">
    <source>
        <dbReference type="ARBA" id="ARBA00022918"/>
    </source>
</evidence>
<dbReference type="PANTHER" id="PTHR37984">
    <property type="entry name" value="PROTEIN CBG26694"/>
    <property type="match status" value="1"/>
</dbReference>
<feature type="domain" description="Reverse transcriptase RNase H-like" evidence="8">
    <location>
        <begin position="68"/>
        <end position="144"/>
    </location>
</feature>
<dbReference type="GO" id="GO:0003964">
    <property type="term" value="F:RNA-directed DNA polymerase activity"/>
    <property type="evidence" value="ECO:0007669"/>
    <property type="project" value="UniProtKB-KW"/>
</dbReference>
<accession>A0A820D5J8</accession>
<dbReference type="GO" id="GO:0004519">
    <property type="term" value="F:endonuclease activity"/>
    <property type="evidence" value="ECO:0007669"/>
    <property type="project" value="UniProtKB-KW"/>
</dbReference>
<name>A0A820D5J8_9BILA</name>
<keyword evidence="1" id="KW-0808">Transferase</keyword>
<sequence length="241" mass="27492">MVGFYRKFIPHFAQISSPLNKFTKKGFPFIWTETEQSSFNQLKEAITSPAVLILPDPSQPYTIRTDASCVVAFASRSLKPAEKRYSAIELEALAIWWSVTKKFRSYIEGQQFFLETDHKSLMSLMKKPYHNARIERWMTLLQQYDMIIKHIPGKENTTADALSRYPVDKPDVIEDDEPRLVASSTQTDDILINVITTRSMTRKRQSSTHSQHVPSLPSNPRVTTTTHSPSTSPSLSIKDAQ</sequence>
<evidence type="ECO:0000256" key="5">
    <source>
        <dbReference type="ARBA" id="ARBA00022801"/>
    </source>
</evidence>
<dbReference type="InterPro" id="IPR041373">
    <property type="entry name" value="RT_RNaseH"/>
</dbReference>